<evidence type="ECO:0000259" key="1">
    <source>
        <dbReference type="Pfam" id="PF02368"/>
    </source>
</evidence>
<keyword evidence="3" id="KW-1185">Reference proteome</keyword>
<comment type="caution">
    <text evidence="2">The sequence shown here is derived from an EMBL/GenBank/DDBJ whole genome shotgun (WGS) entry which is preliminary data.</text>
</comment>
<evidence type="ECO:0000313" key="3">
    <source>
        <dbReference type="Proteomes" id="UP001597601"/>
    </source>
</evidence>
<dbReference type="RefSeq" id="WP_377129955.1">
    <property type="nucleotide sequence ID" value="NZ_JBHUON010000025.1"/>
</dbReference>
<dbReference type="InterPro" id="IPR008964">
    <property type="entry name" value="Invasin/intimin_cell_adhesion"/>
</dbReference>
<protein>
    <submittedName>
        <fullName evidence="2">Ig-like domain-containing protein</fullName>
    </submittedName>
</protein>
<reference evidence="3" key="1">
    <citation type="journal article" date="2019" name="Int. J. Syst. Evol. Microbiol.">
        <title>The Global Catalogue of Microorganisms (GCM) 10K type strain sequencing project: providing services to taxonomists for standard genome sequencing and annotation.</title>
        <authorList>
            <consortium name="The Broad Institute Genomics Platform"/>
            <consortium name="The Broad Institute Genome Sequencing Center for Infectious Disease"/>
            <person name="Wu L."/>
            <person name="Ma J."/>
        </authorList>
    </citation>
    <scope>NUCLEOTIDE SEQUENCE [LARGE SCALE GENOMIC DNA]</scope>
    <source>
        <strain evidence="3">KCTC 52232</strain>
    </source>
</reference>
<feature type="domain" description="BIG2" evidence="1">
    <location>
        <begin position="33"/>
        <end position="91"/>
    </location>
</feature>
<dbReference type="SUPFAM" id="SSF49373">
    <property type="entry name" value="Invasin/intimin cell-adhesion fragments"/>
    <property type="match status" value="1"/>
</dbReference>
<dbReference type="InterPro" id="IPR003343">
    <property type="entry name" value="Big_2"/>
</dbReference>
<dbReference type="PROSITE" id="PS51257">
    <property type="entry name" value="PROKAR_LIPOPROTEIN"/>
    <property type="match status" value="1"/>
</dbReference>
<dbReference type="Gene3D" id="2.60.40.1080">
    <property type="match status" value="1"/>
</dbReference>
<name>A0ABW5XSY4_9SPHI</name>
<dbReference type="EMBL" id="JBHUON010000025">
    <property type="protein sequence ID" value="MFD2866377.1"/>
    <property type="molecule type" value="Genomic_DNA"/>
</dbReference>
<organism evidence="2 3">
    <name type="scientific">Mucilaginibacter antarcticus</name>
    <dbReference type="NCBI Taxonomy" id="1855725"/>
    <lineage>
        <taxon>Bacteria</taxon>
        <taxon>Pseudomonadati</taxon>
        <taxon>Bacteroidota</taxon>
        <taxon>Sphingobacteriia</taxon>
        <taxon>Sphingobacteriales</taxon>
        <taxon>Sphingobacteriaceae</taxon>
        <taxon>Mucilaginibacter</taxon>
    </lineage>
</organism>
<sequence>MKSILYSLAFMALLLTSCSKKKEEAPAPYLINTESKALHYDETHQFTVSQGGIEVNAKTITWSTTDVNIVNVDPNGLAGGRKIGTTTLTATIAGKFSIKSTITVIPYSTLCKEPFFEDGASVATTKGKEFRALENESATALYFTGENAKLRYSAYIFKDGKMTSAALLFANSQAVVSEAQKFYNERYTALGTENNVIFYGDGNSLLIGISVDANIGFNAIYFKGNGKTLSVTDQTVLQFNNVKANLLKQKAIL</sequence>
<proteinExistence type="predicted"/>
<accession>A0ABW5XSY4</accession>
<gene>
    <name evidence="2" type="ORF">ACFSYC_16900</name>
</gene>
<evidence type="ECO:0000313" key="2">
    <source>
        <dbReference type="EMBL" id="MFD2866377.1"/>
    </source>
</evidence>
<dbReference type="Pfam" id="PF02368">
    <property type="entry name" value="Big_2"/>
    <property type="match status" value="1"/>
</dbReference>
<dbReference type="Proteomes" id="UP001597601">
    <property type="component" value="Unassembled WGS sequence"/>
</dbReference>